<evidence type="ECO:0000313" key="5">
    <source>
        <dbReference type="Proteomes" id="UP000250572"/>
    </source>
</evidence>
<feature type="region of interest" description="Disordered" evidence="2">
    <location>
        <begin position="772"/>
        <end position="807"/>
    </location>
</feature>
<feature type="compositionally biased region" description="Basic and acidic residues" evidence="2">
    <location>
        <begin position="993"/>
        <end position="1004"/>
    </location>
</feature>
<feature type="compositionally biased region" description="Basic and acidic residues" evidence="2">
    <location>
        <begin position="1487"/>
        <end position="1496"/>
    </location>
</feature>
<feature type="compositionally biased region" description="Polar residues" evidence="2">
    <location>
        <begin position="330"/>
        <end position="340"/>
    </location>
</feature>
<dbReference type="GO" id="GO:0005634">
    <property type="term" value="C:nucleus"/>
    <property type="evidence" value="ECO:0007669"/>
    <property type="project" value="TreeGrafter"/>
</dbReference>
<feature type="compositionally biased region" description="Acidic residues" evidence="2">
    <location>
        <begin position="1013"/>
        <end position="1024"/>
    </location>
</feature>
<accession>A0A315W8R6</accession>
<dbReference type="Proteomes" id="UP000250572">
    <property type="component" value="Unassembled WGS sequence"/>
</dbReference>
<feature type="region of interest" description="Disordered" evidence="2">
    <location>
        <begin position="494"/>
        <end position="659"/>
    </location>
</feature>
<feature type="region of interest" description="Disordered" evidence="2">
    <location>
        <begin position="393"/>
        <end position="453"/>
    </location>
</feature>
<feature type="region of interest" description="Disordered" evidence="2">
    <location>
        <begin position="812"/>
        <end position="831"/>
    </location>
</feature>
<feature type="compositionally biased region" description="Low complexity" evidence="2">
    <location>
        <begin position="496"/>
        <end position="513"/>
    </location>
</feature>
<feature type="region of interest" description="Disordered" evidence="2">
    <location>
        <begin position="912"/>
        <end position="1039"/>
    </location>
</feature>
<dbReference type="GO" id="GO:0003714">
    <property type="term" value="F:transcription corepressor activity"/>
    <property type="evidence" value="ECO:0007669"/>
    <property type="project" value="TreeGrafter"/>
</dbReference>
<dbReference type="PANTHER" id="PTHR24117">
    <property type="entry name" value="AGAP007537-PB"/>
    <property type="match status" value="1"/>
</dbReference>
<feature type="compositionally biased region" description="Polar residues" evidence="2">
    <location>
        <begin position="859"/>
        <end position="876"/>
    </location>
</feature>
<dbReference type="STRING" id="33528.ENSGAFP00000031467"/>
<feature type="region of interest" description="Disordered" evidence="2">
    <location>
        <begin position="1179"/>
        <end position="1198"/>
    </location>
</feature>
<feature type="region of interest" description="Disordered" evidence="2">
    <location>
        <begin position="261"/>
        <end position="350"/>
    </location>
</feature>
<dbReference type="GO" id="GO:0000122">
    <property type="term" value="P:negative regulation of transcription by RNA polymerase II"/>
    <property type="evidence" value="ECO:0007669"/>
    <property type="project" value="TreeGrafter"/>
</dbReference>
<keyword evidence="5" id="KW-1185">Reference proteome</keyword>
<name>A0A315W8R6_GAMAF</name>
<feature type="compositionally biased region" description="Low complexity" evidence="2">
    <location>
        <begin position="269"/>
        <end position="278"/>
    </location>
</feature>
<feature type="compositionally biased region" description="Polar residues" evidence="2">
    <location>
        <begin position="1369"/>
        <end position="1378"/>
    </location>
</feature>
<feature type="region of interest" description="Disordered" evidence="2">
    <location>
        <begin position="1267"/>
        <end position="1496"/>
    </location>
</feature>
<organism evidence="4 5">
    <name type="scientific">Gambusia affinis</name>
    <name type="common">Western mosquitofish</name>
    <name type="synonym">Heterandria affinis</name>
    <dbReference type="NCBI Taxonomy" id="33528"/>
    <lineage>
        <taxon>Eukaryota</taxon>
        <taxon>Metazoa</taxon>
        <taxon>Chordata</taxon>
        <taxon>Craniata</taxon>
        <taxon>Vertebrata</taxon>
        <taxon>Euteleostomi</taxon>
        <taxon>Actinopterygii</taxon>
        <taxon>Neopterygii</taxon>
        <taxon>Teleostei</taxon>
        <taxon>Neoteleostei</taxon>
        <taxon>Acanthomorphata</taxon>
        <taxon>Ovalentaria</taxon>
        <taxon>Atherinomorphae</taxon>
        <taxon>Cyprinodontiformes</taxon>
        <taxon>Poeciliidae</taxon>
        <taxon>Poeciliinae</taxon>
        <taxon>Gambusia</taxon>
    </lineage>
</organism>
<feature type="compositionally biased region" description="Low complexity" evidence="2">
    <location>
        <begin position="296"/>
        <end position="329"/>
    </location>
</feature>
<evidence type="ECO:0000256" key="1">
    <source>
        <dbReference type="ARBA" id="ARBA00034703"/>
    </source>
</evidence>
<dbReference type="InterPro" id="IPR031628">
    <property type="entry name" value="BCOR"/>
</dbReference>
<comment type="similarity">
    <text evidence="1">Belongs to the BCOR family.</text>
</comment>
<feature type="compositionally biased region" description="Basic and acidic residues" evidence="2">
    <location>
        <begin position="966"/>
        <end position="978"/>
    </location>
</feature>
<feature type="compositionally biased region" description="Low complexity" evidence="2">
    <location>
        <begin position="393"/>
        <end position="402"/>
    </location>
</feature>
<feature type="compositionally biased region" description="Polar residues" evidence="2">
    <location>
        <begin position="594"/>
        <end position="610"/>
    </location>
</feature>
<proteinExistence type="inferred from homology"/>
<feature type="compositionally biased region" description="Basic and acidic residues" evidence="2">
    <location>
        <begin position="411"/>
        <end position="427"/>
    </location>
</feature>
<feature type="region of interest" description="Disordered" evidence="2">
    <location>
        <begin position="848"/>
        <end position="876"/>
    </location>
</feature>
<dbReference type="Pfam" id="PF15808">
    <property type="entry name" value="BCOR"/>
    <property type="match status" value="1"/>
</dbReference>
<evidence type="ECO:0000256" key="2">
    <source>
        <dbReference type="SAM" id="MobiDB-lite"/>
    </source>
</evidence>
<dbReference type="InterPro" id="IPR047144">
    <property type="entry name" value="BCOR-like"/>
</dbReference>
<comment type="caution">
    <text evidence="4">The sequence shown here is derived from an EMBL/GenBank/DDBJ whole genome shotgun (WGS) entry which is preliminary data.</text>
</comment>
<feature type="compositionally biased region" description="Basic and acidic residues" evidence="2">
    <location>
        <begin position="1454"/>
        <end position="1470"/>
    </location>
</feature>
<dbReference type="PANTHER" id="PTHR24117:SF8">
    <property type="entry name" value="BCL-6 COREPRESSOR"/>
    <property type="match status" value="1"/>
</dbReference>
<feature type="compositionally biased region" description="Basic and acidic residues" evidence="2">
    <location>
        <begin position="1301"/>
        <end position="1328"/>
    </location>
</feature>
<protein>
    <recommendedName>
        <fullName evidence="3">BCL-6 corepressor non-ankyrin-repeat domain-containing protein</fullName>
    </recommendedName>
</protein>
<evidence type="ECO:0000313" key="4">
    <source>
        <dbReference type="EMBL" id="PWA31356.1"/>
    </source>
</evidence>
<dbReference type="EMBL" id="NHOQ01000293">
    <property type="protein sequence ID" value="PWA31356.1"/>
    <property type="molecule type" value="Genomic_DNA"/>
</dbReference>
<reference evidence="4 5" key="1">
    <citation type="journal article" date="2018" name="G3 (Bethesda)">
        <title>A High-Quality Reference Genome for the Invasive Mosquitofish Gambusia affinis Using a Chicago Library.</title>
        <authorList>
            <person name="Hoffberg S.L."/>
            <person name="Troendle N.J."/>
            <person name="Glenn T.C."/>
            <person name="Mahmud O."/>
            <person name="Louha S."/>
            <person name="Chalopin D."/>
            <person name="Bennetzen J.L."/>
            <person name="Mauricio R."/>
        </authorList>
    </citation>
    <scope>NUCLEOTIDE SEQUENCE [LARGE SCALE GENOMIC DNA]</scope>
    <source>
        <strain evidence="4">NE01/NJP1002.9</strain>
        <tissue evidence="4">Muscle</tissue>
    </source>
</reference>
<gene>
    <name evidence="4" type="ORF">CCH79_00002563</name>
</gene>
<feature type="compositionally biased region" description="Basic residues" evidence="2">
    <location>
        <begin position="1443"/>
        <end position="1453"/>
    </location>
</feature>
<sequence>MALKATSVRDVDAETQTNLALRRGNDITQNMVDARLTPLAAMGLDRSTLIHDSLRLHGGVVYPGIRTLPAEKSRETPTLPLAYSRDGLPELIYKPDSPLDSRKPANGYQSLYKGSHPSLHKPVLVTGAEGLGLERRIGPGEKVSELGLAGAGGSYLRMPLLSPYPEAGMYSFMDTSKYAALNIYKASLLTQPSPYLPQHLPYPPLCAAQGVNVTSAAAVSVAERLYYMPPYPPSPISSPLVAPPMRIPAVTVTPTSLVHCQDKGLGVTSPFSQQLHQPSPHPQHHQAAMERERSPSRSSRPSRPPSRKGTTNNSTSSTSTSGTTVGNNSLPADSSHMSSRLPQPPPLPALLDKALDLQRPVARIGQPSVSSAASISASSASTQSIAHPFSISSMASEQASSARPSPHKPRSRDGTSENRGAGVEKVRSRSPSLVSFERPGNQSQPTKDSAEKPLDLSGRMIEYGLPANGFSVKMDSVSSGTRYGLPSGRELLNENVSLSPSSHPHSVVCSTSSKVSERPEMISTLHSSWVVPSPSPSHAQHASGLPPSPRSNADLGLSQAKGASPSVIKNKGLERVLPQQRSSSCPRIGEPNLSVPSSQHSGCSLISSRALSPKPNGEWVKHSPSQSAHHREGTEKSAQTNKRSEPTPDLSSYKRPCMENGHPPPHLFLPQSEAYLNHSLAYANRYLQYPIPDGLALHSVPISGKGPVYPNPVLLGNNGLYPTHLAGKHPLTYPNLPAGPGTEYLTYNSQEMAHPLMQTLSDSKLTDRADATLKPRGQDRPRGAVEEGGSHRDHSAGKETGEGNQMKHDREVGVQGQGGSQSKNLPSSAASREKIVCIDLVHSDTDIESTPTVYKHPSAETSNKGNQNECHSSQNLTNTDSETKLQAHLSHSGQTPNLKVNNTDGQQEALFGKGKIPQETPCLVEVSRTSQTRPELSDAEESTEESSPSPDPGDQDQSTLRCARTSGERSSGKDKRDGGSCAPLAQHNTNAVKECEREAEKEDNIVDLGESQAEGDDEEEEDEGTQASSKNSRRSSLAKRIANSSGYVGDRFKCVTTELYADSSKLSREQRALQNKSWLVFNRHSPARRSLTSSRSTRRFPLPALGVRPLYANNRVPVLQRCVAPRDLVSPGHLAQDGARKAATRESEEGLCMPPTLTPSKEFLEEKVGLGFGAARKRPLIKEEQDDSEEGEREKRAKLSTVSCLLSSALADKSNTHPFTVGALQRETEQRAFHLSADECEQASPDEDDDDDEVRKLKVRIELKGLRLSKPTAGAASPDGSQFKQERPWPLPRTENPAQTQRERKIRAAEPEDRAAAQRNDINRKWGCEKLPNGKSEPPDALTAAFYSPSSARLCEEDEREEVVGRDAQISSPWQQMGLTPRVAAPVLPPSQPKDRPHQPSLFSGDRGLKEPKRGPPSPAPELCVGGVPPLKPRRHSDTDKPKGKRPCKTKHTGQRDRDREREREKRKEAAPTSPGQRLAPDLGSAEDDKVSVDRGSRAAMRPSGCFAAAECVSVCLSAPLIMQLGKGGRDRGRKLTAAPTWNSTERATRRSHALTQERAGSSHCSVRVLRLKERGMAAFSVQAHMYRIFFTFLWFRLCALECPSHFPLLVSRQPAEQRSAPRKRAASPNHYPCSPLKPCSPAALCPPALLPQANVRPPPEVPPGLHRTPPLEASAVRPIPPEARRLIVNKNAGETLLQRAARLGYEIVVGTPPLPFLFSSSSSHVHSLTHKLAAASPPLASHRSHISLILREAKCDTHIHTHARTRTGTRE</sequence>
<evidence type="ECO:0000259" key="3">
    <source>
        <dbReference type="Pfam" id="PF15808"/>
    </source>
</evidence>
<feature type="domain" description="BCL-6 corepressor non-ankyrin-repeat" evidence="3">
    <location>
        <begin position="1401"/>
        <end position="1498"/>
    </location>
</feature>